<dbReference type="HOGENOM" id="CLU_590428_0_0_0"/>
<evidence type="ECO:0008006" key="3">
    <source>
        <dbReference type="Google" id="ProtNLM"/>
    </source>
</evidence>
<dbReference type="STRING" id="381764.Fnod_0689"/>
<dbReference type="RefSeq" id="WP_011993863.1">
    <property type="nucleotide sequence ID" value="NC_009718.1"/>
</dbReference>
<dbReference type="AlphaFoldDB" id="A7HKW1"/>
<reference evidence="1 2" key="1">
    <citation type="submission" date="2007-07" db="EMBL/GenBank/DDBJ databases">
        <title>Complete sequence of Fervidobacterium nodosum Rt17-B1.</title>
        <authorList>
            <consortium name="US DOE Joint Genome Institute"/>
            <person name="Copeland A."/>
            <person name="Lucas S."/>
            <person name="Lapidus A."/>
            <person name="Barry K."/>
            <person name="Glavina del Rio T."/>
            <person name="Dalin E."/>
            <person name="Tice H."/>
            <person name="Pitluck S."/>
            <person name="Saunders E."/>
            <person name="Brettin T."/>
            <person name="Bruce D."/>
            <person name="Detter J.C."/>
            <person name="Han C."/>
            <person name="Schmutz J."/>
            <person name="Larimer F."/>
            <person name="Land M."/>
            <person name="Hauser L."/>
            <person name="Kyrpides N."/>
            <person name="Mikhailova N."/>
            <person name="Nelson K."/>
            <person name="Gogarten J.P."/>
            <person name="Noll K."/>
            <person name="Richardson P."/>
        </authorList>
    </citation>
    <scope>NUCLEOTIDE SEQUENCE [LARGE SCALE GENOMIC DNA]</scope>
    <source>
        <strain evidence="2">ATCC 35602 / DSM 5306 / Rt17-B1</strain>
    </source>
</reference>
<dbReference type="EMBL" id="CP000771">
    <property type="protein sequence ID" value="ABS60544.1"/>
    <property type="molecule type" value="Genomic_DNA"/>
</dbReference>
<dbReference type="Proteomes" id="UP000002415">
    <property type="component" value="Chromosome"/>
</dbReference>
<dbReference type="eggNOG" id="ENOG50328DD">
    <property type="taxonomic scope" value="Bacteria"/>
</dbReference>
<dbReference type="KEGG" id="fno:Fnod_0689"/>
<dbReference type="OrthoDB" id="39395at2"/>
<organism evidence="1 2">
    <name type="scientific">Fervidobacterium nodosum (strain ATCC 35602 / DSM 5306 / Rt17-B1)</name>
    <dbReference type="NCBI Taxonomy" id="381764"/>
    <lineage>
        <taxon>Bacteria</taxon>
        <taxon>Thermotogati</taxon>
        <taxon>Thermotogota</taxon>
        <taxon>Thermotogae</taxon>
        <taxon>Thermotogales</taxon>
        <taxon>Fervidobacteriaceae</taxon>
        <taxon>Fervidobacterium</taxon>
    </lineage>
</organism>
<proteinExistence type="predicted"/>
<evidence type="ECO:0000313" key="1">
    <source>
        <dbReference type="EMBL" id="ABS60544.1"/>
    </source>
</evidence>
<gene>
    <name evidence="1" type="ordered locus">Fnod_0689</name>
</gene>
<name>A7HKW1_FERNB</name>
<protein>
    <recommendedName>
        <fullName evidence="3">DUF3352 domain-containing protein</fullName>
    </recommendedName>
</protein>
<reference evidence="1 2" key="2">
    <citation type="journal article" date="2009" name="Proc. Natl. Acad. Sci. U.S.A.">
        <title>On the chimeric nature, thermophilic origin, and phylogenetic placement of the Thermotogales.</title>
        <authorList>
            <person name="Zhaxybayeva O."/>
            <person name="Swithers K.S."/>
            <person name="Lapierre P."/>
            <person name="Fournier G.P."/>
            <person name="Bickhart D.M."/>
            <person name="DeBoy R.T."/>
            <person name="Nelson K.E."/>
            <person name="Nesbo C.L."/>
            <person name="Doolittle W.F."/>
            <person name="Gogarten J.P."/>
            <person name="Noll K.M."/>
        </authorList>
    </citation>
    <scope>NUCLEOTIDE SEQUENCE [LARGE SCALE GENOMIC DNA]</scope>
    <source>
        <strain evidence="2">ATCC 35602 / DSM 5306 / Rt17-B1</strain>
    </source>
</reference>
<evidence type="ECO:0000313" key="2">
    <source>
        <dbReference type="Proteomes" id="UP000002415"/>
    </source>
</evidence>
<keyword evidence="2" id="KW-1185">Reference proteome</keyword>
<sequence length="462" mass="52486">MKKLLTLLFIIIIICYTFADSDIFNFVHKDYDFIIRLSKGGAWYKELKKVSFFSFVFDRKGLGFEDSFLRILEDMKYKTGVQPTVVQDALSNDILFASKGAEVDFTTLISFDINYYLEFIKTITGSSFIVFESKYPVQLVKALSYLLSVNFKNLQNNIFQLGESLFCTSTGKYLILAGSKQTLDMAIKTYTTPEMQLSRTNKDFDRLKAGVFFISGFAKPNTLKLNLPGGIGIEDSTASHLLITSSISAGSFTFTIEQKNTKQYTSSKNIDTMGQLPKVWNYYLSIPSSKSSIIIGSIEQWFSGVTSELQQLTNLVKNLSNSSTNTYVAGKLEVGEIVFIFENYSGKDFETNLSKLGAKYDSQKQEWVINLQNSKLYAFKSSNKVIVGTVDKNSFEKYEKTSKKLKDLPIYYDFSKIEAYDFKALMDLGDIIKSIIGFNITSKLLFWQYSIGYITYYKFVVS</sequence>
<accession>A7HKW1</accession>